<keyword evidence="1" id="KW-0812">Transmembrane</keyword>
<feature type="transmembrane region" description="Helical" evidence="1">
    <location>
        <begin position="517"/>
        <end position="542"/>
    </location>
</feature>
<organism evidence="2 3">
    <name type="scientific">Sarocladium strictum</name>
    <name type="common">Black bundle disease fungus</name>
    <name type="synonym">Acremonium strictum</name>
    <dbReference type="NCBI Taxonomy" id="5046"/>
    <lineage>
        <taxon>Eukaryota</taxon>
        <taxon>Fungi</taxon>
        <taxon>Dikarya</taxon>
        <taxon>Ascomycota</taxon>
        <taxon>Pezizomycotina</taxon>
        <taxon>Sordariomycetes</taxon>
        <taxon>Hypocreomycetidae</taxon>
        <taxon>Hypocreales</taxon>
        <taxon>Sarocladiaceae</taxon>
        <taxon>Sarocladium</taxon>
    </lineage>
</organism>
<keyword evidence="3" id="KW-1185">Reference proteome</keyword>
<gene>
    <name evidence="2" type="ORF">NLU13_1694</name>
</gene>
<feature type="transmembrane region" description="Helical" evidence="1">
    <location>
        <begin position="208"/>
        <end position="231"/>
    </location>
</feature>
<keyword evidence="1" id="KW-1133">Transmembrane helix</keyword>
<dbReference type="InterPro" id="IPR053018">
    <property type="entry name" value="Elsinochrome_Biosynth-Asso"/>
</dbReference>
<feature type="transmembrane region" description="Helical" evidence="1">
    <location>
        <begin position="45"/>
        <end position="68"/>
    </location>
</feature>
<name>A0AA39GRP8_SARSR</name>
<keyword evidence="1" id="KW-0472">Membrane</keyword>
<evidence type="ECO:0000313" key="2">
    <source>
        <dbReference type="EMBL" id="KAK0392196.1"/>
    </source>
</evidence>
<sequence length="583" mass="67308">MVGIGIVAPKPESLVNLTLPEGQEDCDPHAVLILEPDRDIGGRGVIASFVGSGCLALIIVTIYYLFVFDPKVTQFPDRKRTFSKRRTTSLSRQDTIQWAAQDYVPPNPVDEYMYELQVRLYRFVGWKPRWLPGKPKIEEAFRRCILGLSDLQILTGLCVLIAGFSAIETIPAYYWQLIVYVAWFSNLTHQCGLIFLRRYLHRKPWERTWRVILISVLMILLIIAMVPSMYFNWHDNGIYDLLSTPASAAQPATPMRCFYNHETRHYMHQKTFGHPNKVPKFAATRAFQNVLISLVFLVTSYVTRVIKLFNSSSTFFRYQVRGRAGYAVRRFFAWILWKIDTVTRHKIDTEPWYLFLENPLLTFYFFFRVLLDIYASVISDVGWLYAGTLLGLWRLVAEKQAEADFVEDERAFEEEDRVMDFGQLLPLMLLASPVFATIGTFSHRSVSDATVPSERIRVVEGLDDEDRQAKAISDTTRNPDHTGNVHKLQPPLAKDKINRWNRIHFVLEDEQYWAAPWFSSALFTVSMAELSIFLVVYINLVISRGARTVFFQGLLAIGHTSGFATATPWLETFSRCMLAWQWQ</sequence>
<proteinExistence type="predicted"/>
<evidence type="ECO:0000256" key="1">
    <source>
        <dbReference type="SAM" id="Phobius"/>
    </source>
</evidence>
<dbReference type="EMBL" id="JAPDFR010000001">
    <property type="protein sequence ID" value="KAK0392196.1"/>
    <property type="molecule type" value="Genomic_DNA"/>
</dbReference>
<accession>A0AA39GRP8</accession>
<comment type="caution">
    <text evidence="2">The sequence shown here is derived from an EMBL/GenBank/DDBJ whole genome shotgun (WGS) entry which is preliminary data.</text>
</comment>
<feature type="transmembrane region" description="Helical" evidence="1">
    <location>
        <begin position="549"/>
        <end position="570"/>
    </location>
</feature>
<feature type="transmembrane region" description="Helical" evidence="1">
    <location>
        <begin position="173"/>
        <end position="196"/>
    </location>
</feature>
<dbReference type="Proteomes" id="UP001175261">
    <property type="component" value="Unassembled WGS sequence"/>
</dbReference>
<feature type="transmembrane region" description="Helical" evidence="1">
    <location>
        <begin position="144"/>
        <end position="167"/>
    </location>
</feature>
<dbReference type="AlphaFoldDB" id="A0AA39GRP8"/>
<reference evidence="2" key="1">
    <citation type="submission" date="2022-10" db="EMBL/GenBank/DDBJ databases">
        <title>Determination and structural analysis of whole genome sequence of Sarocladium strictum F4-1.</title>
        <authorList>
            <person name="Hu L."/>
            <person name="Jiang Y."/>
        </authorList>
    </citation>
    <scope>NUCLEOTIDE SEQUENCE</scope>
    <source>
        <strain evidence="2">F4-1</strain>
    </source>
</reference>
<feature type="transmembrane region" description="Helical" evidence="1">
    <location>
        <begin position="286"/>
        <end position="306"/>
    </location>
</feature>
<evidence type="ECO:0000313" key="3">
    <source>
        <dbReference type="Proteomes" id="UP001175261"/>
    </source>
</evidence>
<dbReference type="PANTHER" id="PTHR37577:SF1">
    <property type="entry name" value="INTEGRAL MEMBRANE PROTEIN"/>
    <property type="match status" value="1"/>
</dbReference>
<dbReference type="PANTHER" id="PTHR37577">
    <property type="entry name" value="INTEGRAL MEMBRANE PROTEIN"/>
    <property type="match status" value="1"/>
</dbReference>
<protein>
    <submittedName>
        <fullName evidence="2">Uncharacterized protein</fullName>
    </submittedName>
</protein>